<keyword evidence="1" id="KW-0175">Coiled coil</keyword>
<dbReference type="OrthoDB" id="3915723at2"/>
<evidence type="ECO:0000313" key="3">
    <source>
        <dbReference type="Proteomes" id="UP000198415"/>
    </source>
</evidence>
<protein>
    <submittedName>
        <fullName evidence="2">Uncharacterized protein</fullName>
    </submittedName>
</protein>
<evidence type="ECO:0000256" key="1">
    <source>
        <dbReference type="SAM" id="Coils"/>
    </source>
</evidence>
<dbReference type="Gene3D" id="1.20.5.170">
    <property type="match status" value="1"/>
</dbReference>
<dbReference type="EMBL" id="FZNR01000001">
    <property type="protein sequence ID" value="SNR31283.1"/>
    <property type="molecule type" value="Genomic_DNA"/>
</dbReference>
<reference evidence="2 3" key="1">
    <citation type="submission" date="2017-06" db="EMBL/GenBank/DDBJ databases">
        <authorList>
            <person name="Kim H.J."/>
            <person name="Triplett B.A."/>
        </authorList>
    </citation>
    <scope>NUCLEOTIDE SEQUENCE [LARGE SCALE GENOMIC DNA]</scope>
    <source>
        <strain evidence="2 3">DSM 43151</strain>
    </source>
</reference>
<evidence type="ECO:0000313" key="2">
    <source>
        <dbReference type="EMBL" id="SNR31283.1"/>
    </source>
</evidence>
<keyword evidence="3" id="KW-1185">Reference proteome</keyword>
<organism evidence="2 3">
    <name type="scientific">Actinoplanes regularis</name>
    <dbReference type="NCBI Taxonomy" id="52697"/>
    <lineage>
        <taxon>Bacteria</taxon>
        <taxon>Bacillati</taxon>
        <taxon>Actinomycetota</taxon>
        <taxon>Actinomycetes</taxon>
        <taxon>Micromonosporales</taxon>
        <taxon>Micromonosporaceae</taxon>
        <taxon>Actinoplanes</taxon>
    </lineage>
</organism>
<dbReference type="AlphaFoldDB" id="A0A238VC66"/>
<gene>
    <name evidence="2" type="ORF">SAMN06264365_101930</name>
</gene>
<name>A0A238VC66_9ACTN</name>
<sequence>MLVRELLPLFENVTTIVEVSESGEALREQLQLRAPSDAEYRGYAAGTTMEAGTLVVALLGPDPASHVDVATIAPALRELPVGGRALLLLGWPVPDLPYHQMLDELVAAGCQVLQVVPIDNSGNRAHCAVLAARVDRVAPLRGYLSDEPVVVDGATPDLRALLRLIGEKAFTDLLGRPLRQKLAEAGDRVAEQDQRIRQLEKELAARDATIAGVERRLAAARSDNAKLRASATYRVGRVMVAVPGRIVRGWRKRGTADSPG</sequence>
<proteinExistence type="predicted"/>
<accession>A0A238VC66</accession>
<dbReference type="RefSeq" id="WP_089291640.1">
    <property type="nucleotide sequence ID" value="NZ_BOMU01000003.1"/>
</dbReference>
<feature type="coiled-coil region" evidence="1">
    <location>
        <begin position="182"/>
        <end position="230"/>
    </location>
</feature>
<dbReference type="Proteomes" id="UP000198415">
    <property type="component" value="Unassembled WGS sequence"/>
</dbReference>